<dbReference type="Proteomes" id="UP000092093">
    <property type="component" value="Unassembled WGS sequence"/>
</dbReference>
<organism evidence="4 5">
    <name type="scientific">Aphanizomenon flos-aquae WA102</name>
    <dbReference type="NCBI Taxonomy" id="1710896"/>
    <lineage>
        <taxon>Bacteria</taxon>
        <taxon>Bacillati</taxon>
        <taxon>Cyanobacteriota</taxon>
        <taxon>Cyanophyceae</taxon>
        <taxon>Nostocales</taxon>
        <taxon>Aphanizomenonaceae</taxon>
        <taxon>Aphanizomenon</taxon>
    </lineage>
</organism>
<evidence type="ECO:0000259" key="3">
    <source>
        <dbReference type="Pfam" id="PF25917"/>
    </source>
</evidence>
<evidence type="ECO:0000313" key="5">
    <source>
        <dbReference type="Proteomes" id="UP000092093"/>
    </source>
</evidence>
<dbReference type="Gene3D" id="1.10.287.470">
    <property type="entry name" value="Helix hairpin bin"/>
    <property type="match status" value="1"/>
</dbReference>
<dbReference type="GO" id="GO:0015562">
    <property type="term" value="F:efflux transmembrane transporter activity"/>
    <property type="evidence" value="ECO:0007669"/>
    <property type="project" value="TreeGrafter"/>
</dbReference>
<dbReference type="Gene3D" id="2.40.30.170">
    <property type="match status" value="1"/>
</dbReference>
<feature type="compositionally biased region" description="Basic and acidic residues" evidence="2">
    <location>
        <begin position="1"/>
        <end position="12"/>
    </location>
</feature>
<dbReference type="SUPFAM" id="SSF111369">
    <property type="entry name" value="HlyD-like secretion proteins"/>
    <property type="match status" value="1"/>
</dbReference>
<evidence type="ECO:0000256" key="1">
    <source>
        <dbReference type="ARBA" id="ARBA00009477"/>
    </source>
</evidence>
<dbReference type="PATRIC" id="fig|1710896.3.peg.2712"/>
<dbReference type="NCBIfam" id="TIGR01730">
    <property type="entry name" value="RND_mfp"/>
    <property type="match status" value="1"/>
</dbReference>
<evidence type="ECO:0000256" key="2">
    <source>
        <dbReference type="SAM" id="MobiDB-lite"/>
    </source>
</evidence>
<dbReference type="AlphaFoldDB" id="A0A1B7X0Y1"/>
<comment type="similarity">
    <text evidence="1">Belongs to the membrane fusion protein (MFP) (TC 8.A.1) family.</text>
</comment>
<dbReference type="EMBL" id="LJOW01000077">
    <property type="protein sequence ID" value="OBQ42960.1"/>
    <property type="molecule type" value="Genomic_DNA"/>
</dbReference>
<comment type="caution">
    <text evidence="4">The sequence shown here is derived from an EMBL/GenBank/DDBJ whole genome shotgun (WGS) entry which is preliminary data.</text>
</comment>
<dbReference type="GO" id="GO:1990281">
    <property type="term" value="C:efflux pump complex"/>
    <property type="evidence" value="ECO:0007669"/>
    <property type="project" value="TreeGrafter"/>
</dbReference>
<name>A0A1B7X0Y1_APHFL</name>
<dbReference type="InterPro" id="IPR006143">
    <property type="entry name" value="RND_pump_MFP"/>
</dbReference>
<accession>A0A1B7X0Y1</accession>
<proteinExistence type="inferred from homology"/>
<evidence type="ECO:0000313" key="4">
    <source>
        <dbReference type="EMBL" id="OBQ42960.1"/>
    </source>
</evidence>
<protein>
    <submittedName>
        <fullName evidence="4">Hemolysin D</fullName>
    </submittedName>
</protein>
<dbReference type="Gene3D" id="2.40.50.100">
    <property type="match status" value="1"/>
</dbReference>
<dbReference type="PANTHER" id="PTHR30469:SF39">
    <property type="entry name" value="SLL0180 PROTEIN"/>
    <property type="match status" value="1"/>
</dbReference>
<dbReference type="PANTHER" id="PTHR30469">
    <property type="entry name" value="MULTIDRUG RESISTANCE PROTEIN MDTA"/>
    <property type="match status" value="1"/>
</dbReference>
<feature type="domain" description="Multidrug resistance protein MdtA-like barrel-sandwich hybrid" evidence="3">
    <location>
        <begin position="88"/>
        <end position="271"/>
    </location>
</feature>
<gene>
    <name evidence="4" type="ORF">AN484_14905</name>
</gene>
<dbReference type="Gene3D" id="2.40.420.20">
    <property type="match status" value="1"/>
</dbReference>
<dbReference type="Pfam" id="PF25917">
    <property type="entry name" value="BSH_RND"/>
    <property type="match status" value="1"/>
</dbReference>
<feature type="region of interest" description="Disordered" evidence="2">
    <location>
        <begin position="1"/>
        <end position="20"/>
    </location>
</feature>
<sequence length="440" mass="47733">MTLPEHHPDIKEIYPSPPKSSRWPRLLLAALLLIGGGTGIVWKLLTPEKPGPVVTNAPPPGVKVKLSPVQTGTIEDSTEYLASLESRRSVSLQPRIQGQVSQIFVKSGDLVSSGAAIIQIDSRQQQAAVSSLSAAGQGSQAQLENARATLKSLQAERLANVADVRLNQQDYNRYSELAVQGAVSRQTKDLYSNKLATAKARLGAIEARIQAQMATISQVEKSLLQADANIRQQQVQLQYYKITAPFAGIVGDIPVKVGDFANTSTPLATITQNRPLEVKIPVPLEKGTQLRQGLPVELINAQGQIIGNSSIFFISPNITNNSQSILVKALYDNSQGQLRADQMIRAKVIWSKRSGVIIPTTAISRIAGETFVFVAQTEKSPQGVSQLIAKQKQVKLGNIQGNNYQVISGLQKDEKLIISGVQNLRDGLPIIPENNEIEKR</sequence>
<reference evidence="4 5" key="1">
    <citation type="submission" date="2015-09" db="EMBL/GenBank/DDBJ databases">
        <title>Aphanizomenon flos-aquae WA102.</title>
        <authorList>
            <person name="Driscoll C."/>
        </authorList>
    </citation>
    <scope>NUCLEOTIDE SEQUENCE [LARGE SCALE GENOMIC DNA]</scope>
    <source>
        <strain evidence="4">WA102</strain>
    </source>
</reference>
<dbReference type="InterPro" id="IPR058625">
    <property type="entry name" value="MdtA-like_BSH"/>
</dbReference>